<evidence type="ECO:0000313" key="1">
    <source>
        <dbReference type="EMBL" id="ART30943.1"/>
    </source>
</evidence>
<sequence length="43" mass="5213">MIFDTIGFQWSRPMITDFEYLSQMNLFRRRLRVLFYPAGKLPG</sequence>
<keyword evidence="1" id="KW-0496">Mitochondrion</keyword>
<name>A0A1Y0B0L6_9LAMI</name>
<organism evidence="1">
    <name type="scientific">Utricularia reniformis</name>
    <dbReference type="NCBI Taxonomy" id="192314"/>
    <lineage>
        <taxon>Eukaryota</taxon>
        <taxon>Viridiplantae</taxon>
        <taxon>Streptophyta</taxon>
        <taxon>Embryophyta</taxon>
        <taxon>Tracheophyta</taxon>
        <taxon>Spermatophyta</taxon>
        <taxon>Magnoliopsida</taxon>
        <taxon>eudicotyledons</taxon>
        <taxon>Gunneridae</taxon>
        <taxon>Pentapetalae</taxon>
        <taxon>asterids</taxon>
        <taxon>lamiids</taxon>
        <taxon>Lamiales</taxon>
        <taxon>Lentibulariaceae</taxon>
        <taxon>Utricularia</taxon>
    </lineage>
</organism>
<reference evidence="1" key="1">
    <citation type="submission" date="2017-03" db="EMBL/GenBank/DDBJ databases">
        <title>The mitochondrial genome of the carnivorous plant Utricularia reniformis (Lentibulariaceae): structure, comparative analysis and evolutionary landmarks.</title>
        <authorList>
            <person name="Silva S.R."/>
            <person name="Alvarenga D.O."/>
            <person name="Michael T.P."/>
            <person name="Miranda V.F.O."/>
            <person name="Varani A.M."/>
        </authorList>
    </citation>
    <scope>NUCLEOTIDE SEQUENCE</scope>
</reference>
<dbReference type="AlphaFoldDB" id="A0A1Y0B0L6"/>
<dbReference type="EMBL" id="KY774314">
    <property type="protein sequence ID" value="ART30943.1"/>
    <property type="molecule type" value="Genomic_DNA"/>
</dbReference>
<proteinExistence type="predicted"/>
<accession>A0A1Y0B0L6</accession>
<gene>
    <name evidence="1" type="ORF">AEK19_MT0695</name>
</gene>
<protein>
    <submittedName>
        <fullName evidence="1">Uncharacterized protein</fullName>
    </submittedName>
</protein>
<geneLocation type="mitochondrion" evidence="1"/>